<dbReference type="CDD" id="cd00130">
    <property type="entry name" value="PAS"/>
    <property type="match status" value="1"/>
</dbReference>
<dbReference type="AlphaFoldDB" id="A0A1G7J602"/>
<evidence type="ECO:0000313" key="5">
    <source>
        <dbReference type="EMBL" id="SDF20402.1"/>
    </source>
</evidence>
<dbReference type="Pfam" id="PF13426">
    <property type="entry name" value="PAS_9"/>
    <property type="match status" value="1"/>
</dbReference>
<proteinExistence type="predicted"/>
<keyword evidence="6" id="KW-1185">Reference proteome</keyword>
<gene>
    <name evidence="5" type="ORF">SAMN04487992_108226</name>
</gene>
<dbReference type="EMBL" id="FNBD01000008">
    <property type="protein sequence ID" value="SDF20402.1"/>
    <property type="molecule type" value="Genomic_DNA"/>
</dbReference>
<dbReference type="Gene3D" id="3.30.450.20">
    <property type="entry name" value="PAS domain"/>
    <property type="match status" value="1"/>
</dbReference>
<sequence length="189" mass="21856">MKKEMDQMMCLDIYLSSLTEQENKDITVRIKPAKKGAMAPLLSWDLHIDNFHNLAVQSKQETAVRAFEKIAKKLQWENDISSLFENQEFEALVITDLHKKIVWVSDGFSEMTGYTKKFALDKTPAFLQGAETTAEVKSRISAKIKKDEPFTDIIVNYRKDNTSYKCEIKIIPLYTEKTTHYLALERQVV</sequence>
<dbReference type="InterPro" id="IPR035965">
    <property type="entry name" value="PAS-like_dom_sf"/>
</dbReference>
<evidence type="ECO:0000313" key="6">
    <source>
        <dbReference type="Proteomes" id="UP000182114"/>
    </source>
</evidence>
<evidence type="ECO:0000256" key="1">
    <source>
        <dbReference type="ARBA" id="ARBA00022630"/>
    </source>
</evidence>
<keyword evidence="1" id="KW-0285">Flavoprotein</keyword>
<keyword evidence="3" id="KW-0157">Chromophore</keyword>
<name>A0A1G7J602_9FLAO</name>
<organism evidence="5 6">
    <name type="scientific">Cellulophaga baltica</name>
    <dbReference type="NCBI Taxonomy" id="76594"/>
    <lineage>
        <taxon>Bacteria</taxon>
        <taxon>Pseudomonadati</taxon>
        <taxon>Bacteroidota</taxon>
        <taxon>Flavobacteriia</taxon>
        <taxon>Flavobacteriales</taxon>
        <taxon>Flavobacteriaceae</taxon>
        <taxon>Cellulophaga</taxon>
    </lineage>
</organism>
<evidence type="ECO:0000259" key="4">
    <source>
        <dbReference type="Pfam" id="PF13426"/>
    </source>
</evidence>
<dbReference type="PANTHER" id="PTHR47429:SF2">
    <property type="entry name" value="PROTEIN TWIN LOV 1"/>
    <property type="match status" value="1"/>
</dbReference>
<dbReference type="Proteomes" id="UP000182114">
    <property type="component" value="Unassembled WGS sequence"/>
</dbReference>
<dbReference type="NCBIfam" id="TIGR00229">
    <property type="entry name" value="sensory_box"/>
    <property type="match status" value="1"/>
</dbReference>
<reference evidence="6" key="1">
    <citation type="submission" date="2016-10" db="EMBL/GenBank/DDBJ databases">
        <authorList>
            <person name="Varghese N."/>
            <person name="Submissions S."/>
        </authorList>
    </citation>
    <scope>NUCLEOTIDE SEQUENCE [LARGE SCALE GENOMIC DNA]</scope>
    <source>
        <strain evidence="6">DSM 24729</strain>
    </source>
</reference>
<evidence type="ECO:0000256" key="2">
    <source>
        <dbReference type="ARBA" id="ARBA00022643"/>
    </source>
</evidence>
<dbReference type="SUPFAM" id="SSF55785">
    <property type="entry name" value="PYP-like sensor domain (PAS domain)"/>
    <property type="match status" value="1"/>
</dbReference>
<keyword evidence="2" id="KW-0288">FMN</keyword>
<dbReference type="InterPro" id="IPR000014">
    <property type="entry name" value="PAS"/>
</dbReference>
<evidence type="ECO:0000256" key="3">
    <source>
        <dbReference type="ARBA" id="ARBA00022991"/>
    </source>
</evidence>
<dbReference type="RefSeq" id="WP_074538889.1">
    <property type="nucleotide sequence ID" value="NZ_FNBD01000008.1"/>
</dbReference>
<feature type="domain" description="PAS" evidence="4">
    <location>
        <begin position="91"/>
        <end position="180"/>
    </location>
</feature>
<dbReference type="eggNOG" id="COG3829">
    <property type="taxonomic scope" value="Bacteria"/>
</dbReference>
<protein>
    <submittedName>
        <fullName evidence="5">PAS domain S-box-containing protein</fullName>
    </submittedName>
</protein>
<dbReference type="PANTHER" id="PTHR47429">
    <property type="entry name" value="PROTEIN TWIN LOV 1"/>
    <property type="match status" value="1"/>
</dbReference>
<accession>A0A1G7J602</accession>